<dbReference type="Gene3D" id="3.90.245.10">
    <property type="entry name" value="Ribonucleoside hydrolase-like"/>
    <property type="match status" value="1"/>
</dbReference>
<evidence type="ECO:0000256" key="7">
    <source>
        <dbReference type="ARBA" id="ARBA00050902"/>
    </source>
</evidence>
<dbReference type="EC" id="3.2.2.3" evidence="10"/>
<evidence type="ECO:0000256" key="12">
    <source>
        <dbReference type="ARBA" id="ARBA00081651"/>
    </source>
</evidence>
<protein>
    <recommendedName>
        <fullName evidence="12">Inosine nucleosidase</fullName>
        <ecNumber evidence="9">3.2.2.2</ecNumber>
        <ecNumber evidence="10">3.2.2.3</ecNumber>
    </recommendedName>
    <alternativeName>
        <fullName evidence="11">Xanthosine nucleosidase</fullName>
    </alternativeName>
</protein>
<dbReference type="GO" id="GO:0006152">
    <property type="term" value="P:purine nucleoside catabolic process"/>
    <property type="evidence" value="ECO:0007669"/>
    <property type="project" value="TreeGrafter"/>
</dbReference>
<sequence length="364" mass="39099">MEASPAVMSNHGDGTVPQPSRVKPEKIIIDTDPGIDATGFHCLTDDSMALFMAFQSLNLEILGLTTIFGNVFTEDATRNALLLCEIAGCPGLPVAEGSPEPLKITDMQEGVGPNFILEQGGIPRVADFIHGSDGFGNIHLPPPKSKKIDKSAAEFLVDKVSEYPGEVSILALGPLTNLALAVKRDSSFASKVKRVVVLGGAFFALGNVNPAAEANIYGDPEAADIVFTSGANIVVVGINITTQVKLTDDDLKELKQSGGRFAQVACNMCKFYRDWHVKSDGVYGIFLHDPICFVALVRPDLFTYKVGVVRVETEGICVGHTLMDQGLKNWNSSNPWTGYSPVSVAWTVNVDAVLTYIKQLLMTP</sequence>
<evidence type="ECO:0000256" key="9">
    <source>
        <dbReference type="ARBA" id="ARBA00066756"/>
    </source>
</evidence>
<dbReference type="Proteomes" id="UP001188597">
    <property type="component" value="Unassembled WGS sequence"/>
</dbReference>
<evidence type="ECO:0000256" key="1">
    <source>
        <dbReference type="ARBA" id="ARBA00004496"/>
    </source>
</evidence>
<dbReference type="GO" id="GO:0047724">
    <property type="term" value="F:inosine nucleosidase activity"/>
    <property type="evidence" value="ECO:0007669"/>
    <property type="project" value="UniProtKB-EC"/>
</dbReference>
<dbReference type="FunFam" id="3.90.245.10:FF:000004">
    <property type="entry name" value="Probable uridine nucleosidase 1"/>
    <property type="match status" value="1"/>
</dbReference>
<evidence type="ECO:0000256" key="4">
    <source>
        <dbReference type="ARBA" id="ARBA00022801"/>
    </source>
</evidence>
<dbReference type="AlphaFoldDB" id="A0AA88W0N8"/>
<dbReference type="InterPro" id="IPR023186">
    <property type="entry name" value="IUNH"/>
</dbReference>
<evidence type="ECO:0000256" key="6">
    <source>
        <dbReference type="ARBA" id="ARBA00050806"/>
    </source>
</evidence>
<comment type="catalytic activity">
    <reaction evidence="6">
        <text>xanthosine + H2O = D-ribose + xanthine</text>
        <dbReference type="Rhea" id="RHEA:27994"/>
        <dbReference type="ChEBI" id="CHEBI:15377"/>
        <dbReference type="ChEBI" id="CHEBI:17712"/>
        <dbReference type="ChEBI" id="CHEBI:18107"/>
        <dbReference type="ChEBI" id="CHEBI:47013"/>
    </reaction>
</comment>
<comment type="subcellular location">
    <subcellularLocation>
        <location evidence="1">Cytoplasm</location>
    </subcellularLocation>
</comment>
<evidence type="ECO:0000256" key="8">
    <source>
        <dbReference type="ARBA" id="ARBA00051638"/>
    </source>
</evidence>
<dbReference type="PANTHER" id="PTHR12304:SF1">
    <property type="entry name" value="URIDINE NUCLEOSIDASE 1"/>
    <property type="match status" value="1"/>
</dbReference>
<feature type="domain" description="Inosine/uridine-preferring nucleoside hydrolase" evidence="14">
    <location>
        <begin position="27"/>
        <end position="354"/>
    </location>
</feature>
<dbReference type="PANTHER" id="PTHR12304">
    <property type="entry name" value="INOSINE-URIDINE PREFERRING NUCLEOSIDE HYDROLASE"/>
    <property type="match status" value="1"/>
</dbReference>
<keyword evidence="5" id="KW-0326">Glycosidase</keyword>
<dbReference type="GO" id="GO:0046982">
    <property type="term" value="F:protein heterodimerization activity"/>
    <property type="evidence" value="ECO:0007669"/>
    <property type="project" value="UniProtKB-ARBA"/>
</dbReference>
<evidence type="ECO:0000256" key="11">
    <source>
        <dbReference type="ARBA" id="ARBA00078894"/>
    </source>
</evidence>
<keyword evidence="3" id="KW-0963">Cytoplasm</keyword>
<dbReference type="SUPFAM" id="SSF53590">
    <property type="entry name" value="Nucleoside hydrolase"/>
    <property type="match status" value="1"/>
</dbReference>
<keyword evidence="16" id="KW-1185">Reference proteome</keyword>
<comment type="catalytic activity">
    <reaction evidence="8">
        <text>uridine + H2O = D-ribose + uracil</text>
        <dbReference type="Rhea" id="RHEA:15577"/>
        <dbReference type="ChEBI" id="CHEBI:15377"/>
        <dbReference type="ChEBI" id="CHEBI:16704"/>
        <dbReference type="ChEBI" id="CHEBI:17568"/>
        <dbReference type="ChEBI" id="CHEBI:47013"/>
        <dbReference type="EC" id="3.2.2.3"/>
    </reaction>
</comment>
<evidence type="ECO:0000313" key="16">
    <source>
        <dbReference type="Proteomes" id="UP001188597"/>
    </source>
</evidence>
<dbReference type="GO" id="GO:0045437">
    <property type="term" value="F:uridine nucleosidase activity"/>
    <property type="evidence" value="ECO:0007669"/>
    <property type="project" value="UniProtKB-EC"/>
</dbReference>
<dbReference type="GO" id="GO:0005829">
    <property type="term" value="C:cytosol"/>
    <property type="evidence" value="ECO:0007669"/>
    <property type="project" value="UniProtKB-ARBA"/>
</dbReference>
<organism evidence="15 16">
    <name type="scientific">Escallonia herrerae</name>
    <dbReference type="NCBI Taxonomy" id="1293975"/>
    <lineage>
        <taxon>Eukaryota</taxon>
        <taxon>Viridiplantae</taxon>
        <taxon>Streptophyta</taxon>
        <taxon>Embryophyta</taxon>
        <taxon>Tracheophyta</taxon>
        <taxon>Spermatophyta</taxon>
        <taxon>Magnoliopsida</taxon>
        <taxon>eudicotyledons</taxon>
        <taxon>Gunneridae</taxon>
        <taxon>Pentapetalae</taxon>
        <taxon>asterids</taxon>
        <taxon>campanulids</taxon>
        <taxon>Escalloniales</taxon>
        <taxon>Escalloniaceae</taxon>
        <taxon>Escallonia</taxon>
    </lineage>
</organism>
<dbReference type="InterPro" id="IPR036452">
    <property type="entry name" value="Ribo_hydro-like"/>
</dbReference>
<comment type="catalytic activity">
    <reaction evidence="7">
        <text>inosine + H2O = hypoxanthine + D-ribose</text>
        <dbReference type="Rhea" id="RHEA:16657"/>
        <dbReference type="ChEBI" id="CHEBI:15377"/>
        <dbReference type="ChEBI" id="CHEBI:17368"/>
        <dbReference type="ChEBI" id="CHEBI:17596"/>
        <dbReference type="ChEBI" id="CHEBI:47013"/>
        <dbReference type="EC" id="3.2.2.2"/>
    </reaction>
</comment>
<gene>
    <name evidence="15" type="ORF">RJ639_004137</name>
</gene>
<proteinExistence type="inferred from homology"/>
<reference evidence="15" key="1">
    <citation type="submission" date="2022-12" db="EMBL/GenBank/DDBJ databases">
        <title>Draft genome assemblies for two species of Escallonia (Escalloniales).</title>
        <authorList>
            <person name="Chanderbali A."/>
            <person name="Dervinis C."/>
            <person name="Anghel I."/>
            <person name="Soltis D."/>
            <person name="Soltis P."/>
            <person name="Zapata F."/>
        </authorList>
    </citation>
    <scope>NUCLEOTIDE SEQUENCE</scope>
    <source>
        <strain evidence="15">UCBG64.0493</strain>
        <tissue evidence="15">Leaf</tissue>
    </source>
</reference>
<evidence type="ECO:0000256" key="10">
    <source>
        <dbReference type="ARBA" id="ARBA00066757"/>
    </source>
</evidence>
<evidence type="ECO:0000256" key="5">
    <source>
        <dbReference type="ARBA" id="ARBA00023295"/>
    </source>
</evidence>
<keyword evidence="4" id="KW-0378">Hydrolase</keyword>
<evidence type="ECO:0000256" key="3">
    <source>
        <dbReference type="ARBA" id="ARBA00022490"/>
    </source>
</evidence>
<evidence type="ECO:0000313" key="15">
    <source>
        <dbReference type="EMBL" id="KAK3018477.1"/>
    </source>
</evidence>
<evidence type="ECO:0000256" key="2">
    <source>
        <dbReference type="ARBA" id="ARBA00009176"/>
    </source>
</evidence>
<dbReference type="GO" id="GO:0042454">
    <property type="term" value="P:ribonucleoside catabolic process"/>
    <property type="evidence" value="ECO:0007669"/>
    <property type="project" value="UniProtKB-ARBA"/>
</dbReference>
<dbReference type="CDD" id="cd02650">
    <property type="entry name" value="nuc_hydro_CaPnhB"/>
    <property type="match status" value="1"/>
</dbReference>
<evidence type="ECO:0000256" key="13">
    <source>
        <dbReference type="SAM" id="MobiDB-lite"/>
    </source>
</evidence>
<comment type="similarity">
    <text evidence="2">Belongs to the IUNH family.</text>
</comment>
<evidence type="ECO:0000259" key="14">
    <source>
        <dbReference type="Pfam" id="PF01156"/>
    </source>
</evidence>
<dbReference type="EC" id="3.2.2.2" evidence="9"/>
<dbReference type="InterPro" id="IPR001910">
    <property type="entry name" value="Inosine/uridine_hydrolase_dom"/>
</dbReference>
<name>A0AA88W0N8_9ASTE</name>
<comment type="caution">
    <text evidence="15">The sequence shown here is derived from an EMBL/GenBank/DDBJ whole genome shotgun (WGS) entry which is preliminary data.</text>
</comment>
<accession>A0AA88W0N8</accession>
<dbReference type="Pfam" id="PF01156">
    <property type="entry name" value="IU_nuc_hydro"/>
    <property type="match status" value="1"/>
</dbReference>
<dbReference type="EMBL" id="JAVXUP010000935">
    <property type="protein sequence ID" value="KAK3018477.1"/>
    <property type="molecule type" value="Genomic_DNA"/>
</dbReference>
<feature type="region of interest" description="Disordered" evidence="13">
    <location>
        <begin position="1"/>
        <end position="23"/>
    </location>
</feature>